<dbReference type="EMBL" id="FWYB01000015">
    <property type="protein sequence ID" value="SMD12773.1"/>
    <property type="molecule type" value="Genomic_DNA"/>
</dbReference>
<name>A0A1W2EST1_9SPHI</name>
<reference evidence="2 3" key="1">
    <citation type="submission" date="2017-04" db="EMBL/GenBank/DDBJ databases">
        <authorList>
            <person name="Afonso C.L."/>
            <person name="Miller P.J."/>
            <person name="Scott M.A."/>
            <person name="Spackman E."/>
            <person name="Goraichik I."/>
            <person name="Dimitrov K.M."/>
            <person name="Suarez D.L."/>
            <person name="Swayne D.E."/>
        </authorList>
    </citation>
    <scope>NUCLEOTIDE SEQUENCE [LARGE SCALE GENOMIC DNA]</scope>
    <source>
        <strain evidence="2 3">DSM 19625</strain>
    </source>
</reference>
<evidence type="ECO:0000313" key="2">
    <source>
        <dbReference type="EMBL" id="SMD12773.1"/>
    </source>
</evidence>
<keyword evidence="1" id="KW-0175">Coiled coil</keyword>
<dbReference type="Proteomes" id="UP000192678">
    <property type="component" value="Unassembled WGS sequence"/>
</dbReference>
<sequence>MLVLIIAGASACKKNTERTKEAEELKLKNLFAEIKSLSEQVKCENEADWKFRPIGSKACGGPTGYVSYSSKIDTVAFIQKVEKYTDEQANFNKKWNITSDCMFVSPPKKVVCENEKPKLVYQ</sequence>
<dbReference type="AlphaFoldDB" id="A0A1W2EST1"/>
<dbReference type="STRING" id="475255.SAMN04488101_115100"/>
<gene>
    <name evidence="2" type="ORF">SAMN04488101_115100</name>
</gene>
<organism evidence="2 3">
    <name type="scientific">Pedobacter nyackensis</name>
    <dbReference type="NCBI Taxonomy" id="475255"/>
    <lineage>
        <taxon>Bacteria</taxon>
        <taxon>Pseudomonadati</taxon>
        <taxon>Bacteroidota</taxon>
        <taxon>Sphingobacteriia</taxon>
        <taxon>Sphingobacteriales</taxon>
        <taxon>Sphingobacteriaceae</taxon>
        <taxon>Pedobacter</taxon>
    </lineage>
</organism>
<protein>
    <submittedName>
        <fullName evidence="2">Uncharacterized protein</fullName>
    </submittedName>
</protein>
<keyword evidence="3" id="KW-1185">Reference proteome</keyword>
<proteinExistence type="predicted"/>
<evidence type="ECO:0000256" key="1">
    <source>
        <dbReference type="SAM" id="Coils"/>
    </source>
</evidence>
<feature type="coiled-coil region" evidence="1">
    <location>
        <begin position="13"/>
        <end position="47"/>
    </location>
</feature>
<accession>A0A1W2EST1</accession>
<evidence type="ECO:0000313" key="3">
    <source>
        <dbReference type="Proteomes" id="UP000192678"/>
    </source>
</evidence>